<sequence>MSVAPSRSIYKSVQAKKSVSIAPQEKTEVEIAADFDPSKLRPCKNAK</sequence>
<dbReference type="Proteomes" id="UP000053676">
    <property type="component" value="Unassembled WGS sequence"/>
</dbReference>
<reference evidence="2" key="1">
    <citation type="journal article" date="2014" name="Nat. Genet.">
        <title>Genome of the human hookworm Necator americanus.</title>
        <authorList>
            <person name="Tang Y.T."/>
            <person name="Gao X."/>
            <person name="Rosa B.A."/>
            <person name="Abubucker S."/>
            <person name="Hallsworth-Pepin K."/>
            <person name="Martin J."/>
            <person name="Tyagi R."/>
            <person name="Heizer E."/>
            <person name="Zhang X."/>
            <person name="Bhonagiri-Palsikar V."/>
            <person name="Minx P."/>
            <person name="Warren W.C."/>
            <person name="Wang Q."/>
            <person name="Zhan B."/>
            <person name="Hotez P.J."/>
            <person name="Sternberg P.W."/>
            <person name="Dougall A."/>
            <person name="Gaze S.T."/>
            <person name="Mulvenna J."/>
            <person name="Sotillo J."/>
            <person name="Ranganathan S."/>
            <person name="Rabelo E.M."/>
            <person name="Wilson R.K."/>
            <person name="Felgner P.L."/>
            <person name="Bethony J."/>
            <person name="Hawdon J.M."/>
            <person name="Gasser R.B."/>
            <person name="Loukas A."/>
            <person name="Mitreva M."/>
        </authorList>
    </citation>
    <scope>NUCLEOTIDE SEQUENCE [LARGE SCALE GENOMIC DNA]</scope>
</reference>
<protein>
    <submittedName>
        <fullName evidence="1">Uncharacterized protein</fullName>
    </submittedName>
</protein>
<dbReference type="KEGG" id="nai:NECAME_13645"/>
<accession>W2SU46</accession>
<proteinExistence type="predicted"/>
<dbReference type="GeneID" id="25353673"/>
<evidence type="ECO:0000313" key="1">
    <source>
        <dbReference type="EMBL" id="ETN73038.1"/>
    </source>
</evidence>
<gene>
    <name evidence="1" type="ORF">NECAME_13645</name>
</gene>
<dbReference type="OrthoDB" id="4217619at2759"/>
<evidence type="ECO:0000313" key="2">
    <source>
        <dbReference type="Proteomes" id="UP000053676"/>
    </source>
</evidence>
<organism evidence="1 2">
    <name type="scientific">Necator americanus</name>
    <name type="common">Human hookworm</name>
    <dbReference type="NCBI Taxonomy" id="51031"/>
    <lineage>
        <taxon>Eukaryota</taxon>
        <taxon>Metazoa</taxon>
        <taxon>Ecdysozoa</taxon>
        <taxon>Nematoda</taxon>
        <taxon>Chromadorea</taxon>
        <taxon>Rhabditida</taxon>
        <taxon>Rhabditina</taxon>
        <taxon>Rhabditomorpha</taxon>
        <taxon>Strongyloidea</taxon>
        <taxon>Ancylostomatidae</taxon>
        <taxon>Bunostominae</taxon>
        <taxon>Necator</taxon>
    </lineage>
</organism>
<dbReference type="AlphaFoldDB" id="W2SU46"/>
<dbReference type="CTD" id="25353673"/>
<name>W2SU46_NECAM</name>
<keyword evidence="2" id="KW-1185">Reference proteome</keyword>
<dbReference type="EMBL" id="KI662024">
    <property type="protein sequence ID" value="ETN73038.1"/>
    <property type="molecule type" value="Genomic_DNA"/>
</dbReference>